<dbReference type="Proteomes" id="UP000807342">
    <property type="component" value="Unassembled WGS sequence"/>
</dbReference>
<keyword evidence="3" id="KW-1185">Reference proteome</keyword>
<accession>A0A9P6BZ19</accession>
<evidence type="ECO:0000313" key="3">
    <source>
        <dbReference type="Proteomes" id="UP000807342"/>
    </source>
</evidence>
<reference evidence="2" key="1">
    <citation type="submission" date="2020-11" db="EMBL/GenBank/DDBJ databases">
        <authorList>
            <consortium name="DOE Joint Genome Institute"/>
            <person name="Ahrendt S."/>
            <person name="Riley R."/>
            <person name="Andreopoulos W."/>
            <person name="Labutti K."/>
            <person name="Pangilinan J."/>
            <person name="Ruiz-Duenas F.J."/>
            <person name="Barrasa J.M."/>
            <person name="Sanchez-Garcia M."/>
            <person name="Camarero S."/>
            <person name="Miyauchi S."/>
            <person name="Serrano A."/>
            <person name="Linde D."/>
            <person name="Babiker R."/>
            <person name="Drula E."/>
            <person name="Ayuso-Fernandez I."/>
            <person name="Pacheco R."/>
            <person name="Padilla G."/>
            <person name="Ferreira P."/>
            <person name="Barriuso J."/>
            <person name="Kellner H."/>
            <person name="Castanera R."/>
            <person name="Alfaro M."/>
            <person name="Ramirez L."/>
            <person name="Pisabarro A.G."/>
            <person name="Kuo A."/>
            <person name="Tritt A."/>
            <person name="Lipzen A."/>
            <person name="He G."/>
            <person name="Yan M."/>
            <person name="Ng V."/>
            <person name="Cullen D."/>
            <person name="Martin F."/>
            <person name="Rosso M.-N."/>
            <person name="Henrissat B."/>
            <person name="Hibbett D."/>
            <person name="Martinez A.T."/>
            <person name="Grigoriev I.V."/>
        </authorList>
    </citation>
    <scope>NUCLEOTIDE SEQUENCE</scope>
    <source>
        <strain evidence="2">MF-IS2</strain>
    </source>
</reference>
<evidence type="ECO:0000313" key="2">
    <source>
        <dbReference type="EMBL" id="KAF9443214.1"/>
    </source>
</evidence>
<feature type="region of interest" description="Disordered" evidence="1">
    <location>
        <begin position="1"/>
        <end position="27"/>
    </location>
</feature>
<sequence>MSIDNTSNHRLRGHGRLSSGRSSNVDRGIEYPAAPRMVTIPLPPVHDTPTITTVRRDSAQGLPNDSLIPEGRILSVDLEHREIPRAVVSPVISDMPGYTGHMWGAANEYVDSARNGRSVHFVDSITAATTPPQMRLRIITPWGETLIVDRRAGNTHVAIGDVQRAVIGWMRGIEQMAMIQGQSARLTQRMVVWARDGTRMEVDIWMWRGLIQVGGRIDLWAIQL</sequence>
<protein>
    <submittedName>
        <fullName evidence="2">Uncharacterized protein</fullName>
    </submittedName>
</protein>
<dbReference type="OrthoDB" id="3102850at2759"/>
<dbReference type="EMBL" id="MU151504">
    <property type="protein sequence ID" value="KAF9443214.1"/>
    <property type="molecule type" value="Genomic_DNA"/>
</dbReference>
<comment type="caution">
    <text evidence="2">The sequence shown here is derived from an EMBL/GenBank/DDBJ whole genome shotgun (WGS) entry which is preliminary data.</text>
</comment>
<organism evidence="2 3">
    <name type="scientific">Macrolepiota fuliginosa MF-IS2</name>
    <dbReference type="NCBI Taxonomy" id="1400762"/>
    <lineage>
        <taxon>Eukaryota</taxon>
        <taxon>Fungi</taxon>
        <taxon>Dikarya</taxon>
        <taxon>Basidiomycota</taxon>
        <taxon>Agaricomycotina</taxon>
        <taxon>Agaricomycetes</taxon>
        <taxon>Agaricomycetidae</taxon>
        <taxon>Agaricales</taxon>
        <taxon>Agaricineae</taxon>
        <taxon>Agaricaceae</taxon>
        <taxon>Macrolepiota</taxon>
    </lineage>
</organism>
<dbReference type="AlphaFoldDB" id="A0A9P6BZ19"/>
<gene>
    <name evidence="2" type="ORF">P691DRAFT_713572</name>
</gene>
<evidence type="ECO:0000256" key="1">
    <source>
        <dbReference type="SAM" id="MobiDB-lite"/>
    </source>
</evidence>
<proteinExistence type="predicted"/>
<name>A0A9P6BZ19_9AGAR</name>